<reference evidence="2 3" key="1">
    <citation type="submission" date="2016-11" db="EMBL/GenBank/DDBJ databases">
        <authorList>
            <person name="Jaros S."/>
            <person name="Januszkiewicz K."/>
            <person name="Wedrychowicz H."/>
        </authorList>
    </citation>
    <scope>NUCLEOTIDE SEQUENCE [LARGE SCALE GENOMIC DNA]</scope>
    <source>
        <strain evidence="2 3">DSM 15929</strain>
    </source>
</reference>
<dbReference type="Proteomes" id="UP000184386">
    <property type="component" value="Unassembled WGS sequence"/>
</dbReference>
<dbReference type="RefSeq" id="WP_073275423.1">
    <property type="nucleotide sequence ID" value="NZ_FRAC01000010.1"/>
</dbReference>
<feature type="signal peptide" evidence="1">
    <location>
        <begin position="1"/>
        <end position="28"/>
    </location>
</feature>
<keyword evidence="3" id="KW-1185">Reference proteome</keyword>
<keyword evidence="1" id="KW-0732">Signal</keyword>
<feature type="chain" id="PRO_5012703192" evidence="1">
    <location>
        <begin position="29"/>
        <end position="250"/>
    </location>
</feature>
<sequence>MFNKKFRLCFSIIAVMALVFVNVPYAQAGQASGSYTYRVANSRGYYDRATAYTDTSAGWGNTDIYTSGYANVPAGHMGAASQLFRADGALCKSSAMLYNSSSSSTLSVSTDRQTGSVGYYSVGIATYYNGSGYDNYFTKASPTVYLSSPYFAALQVPESLLQENVNDQTYGSAYVAQVTGNMPELVSAVATDGTLGYVYSEDLQFATPSNPEEALALNAQAATNPTIPVYAVDGTTIVGTFQFTTEIVSK</sequence>
<dbReference type="STRING" id="1121322.SAMN02745136_02026"/>
<evidence type="ECO:0000256" key="1">
    <source>
        <dbReference type="SAM" id="SignalP"/>
    </source>
</evidence>
<organism evidence="2 3">
    <name type="scientific">Anaerocolumna jejuensis DSM 15929</name>
    <dbReference type="NCBI Taxonomy" id="1121322"/>
    <lineage>
        <taxon>Bacteria</taxon>
        <taxon>Bacillati</taxon>
        <taxon>Bacillota</taxon>
        <taxon>Clostridia</taxon>
        <taxon>Lachnospirales</taxon>
        <taxon>Lachnospiraceae</taxon>
        <taxon>Anaerocolumna</taxon>
    </lineage>
</organism>
<name>A0A1M6QTV2_9FIRM</name>
<dbReference type="EMBL" id="FRAC01000010">
    <property type="protein sequence ID" value="SHK23528.1"/>
    <property type="molecule type" value="Genomic_DNA"/>
</dbReference>
<accession>A0A1M6QTV2</accession>
<gene>
    <name evidence="2" type="ORF">SAMN02745136_02026</name>
</gene>
<dbReference type="OrthoDB" id="2656948at2"/>
<dbReference type="AlphaFoldDB" id="A0A1M6QTV2"/>
<proteinExistence type="predicted"/>
<evidence type="ECO:0000313" key="2">
    <source>
        <dbReference type="EMBL" id="SHK23528.1"/>
    </source>
</evidence>
<evidence type="ECO:0000313" key="3">
    <source>
        <dbReference type="Proteomes" id="UP000184386"/>
    </source>
</evidence>
<protein>
    <submittedName>
        <fullName evidence="2">Uncharacterized protein</fullName>
    </submittedName>
</protein>